<name>A0A1D8IPU3_9GAMM</name>
<organism evidence="1 2">
    <name type="scientific">Acidihalobacter yilgarnensis</name>
    <dbReference type="NCBI Taxonomy" id="2819280"/>
    <lineage>
        <taxon>Bacteria</taxon>
        <taxon>Pseudomonadati</taxon>
        <taxon>Pseudomonadota</taxon>
        <taxon>Gammaproteobacteria</taxon>
        <taxon>Chromatiales</taxon>
        <taxon>Ectothiorhodospiraceae</taxon>
        <taxon>Acidihalobacter</taxon>
    </lineage>
</organism>
<keyword evidence="2" id="KW-1185">Reference proteome</keyword>
<evidence type="ECO:0000313" key="2">
    <source>
        <dbReference type="Proteomes" id="UP000095401"/>
    </source>
</evidence>
<reference evidence="2" key="1">
    <citation type="submission" date="2016-09" db="EMBL/GenBank/DDBJ databases">
        <title>Acidihalobacter prosperus F5.</title>
        <authorList>
            <person name="Khaleque H.N."/>
            <person name="Ramsay J.P."/>
            <person name="Kaksonen A.H."/>
            <person name="Boxall N.J."/>
            <person name="Watkin E.L.J."/>
        </authorList>
    </citation>
    <scope>NUCLEOTIDE SEQUENCE [LARGE SCALE GENOMIC DNA]</scope>
    <source>
        <strain evidence="2">F5</strain>
    </source>
</reference>
<evidence type="ECO:0008006" key="3">
    <source>
        <dbReference type="Google" id="ProtNLM"/>
    </source>
</evidence>
<proteinExistence type="predicted"/>
<dbReference type="RefSeq" id="WP_070078837.1">
    <property type="nucleotide sequence ID" value="NZ_CP017415.1"/>
</dbReference>
<sequence length="120" mass="13234">MNAVERGVSKVEEERVNALAGLVSLGRQLLQAARSSHPEPDWLQLLRNEANLRAQLETLMGKPVLPHEVEAVRIALQELLAINADLVDLIDGYRARTVQALEHKALVRRAARAYSHSAVG</sequence>
<dbReference type="EMBL" id="CP017415">
    <property type="protein sequence ID" value="AOU98477.1"/>
    <property type="molecule type" value="Genomic_DNA"/>
</dbReference>
<dbReference type="AlphaFoldDB" id="A0A1D8IPU3"/>
<gene>
    <name evidence="1" type="ORF">BI364_11395</name>
</gene>
<protein>
    <recommendedName>
        <fullName evidence="3">Flagellar protein FliT</fullName>
    </recommendedName>
</protein>
<evidence type="ECO:0000313" key="1">
    <source>
        <dbReference type="EMBL" id="AOU98477.1"/>
    </source>
</evidence>
<accession>A0A1D8IPU3</accession>
<dbReference type="Proteomes" id="UP000095401">
    <property type="component" value="Chromosome"/>
</dbReference>
<dbReference type="KEGG" id="aprs:BI364_11395"/>